<dbReference type="SUPFAM" id="SSF49354">
    <property type="entry name" value="PapD-like"/>
    <property type="match status" value="1"/>
</dbReference>
<evidence type="ECO:0000313" key="1">
    <source>
        <dbReference type="EMBL" id="MFC2992788.1"/>
    </source>
</evidence>
<dbReference type="RefSeq" id="WP_379759733.1">
    <property type="nucleotide sequence ID" value="NZ_JBHRSQ010000015.1"/>
</dbReference>
<comment type="caution">
    <text evidence="1">The sequence shown here is derived from an EMBL/GenBank/DDBJ whole genome shotgun (WGS) entry which is preliminary data.</text>
</comment>
<name>A0ABV7B7F7_9GAMM</name>
<gene>
    <name evidence="1" type="ORF">ACFODV_12170</name>
</gene>
<dbReference type="InterPro" id="IPR008962">
    <property type="entry name" value="PapD-like_sf"/>
</dbReference>
<protein>
    <submittedName>
        <fullName evidence="1">Molecular chaperone</fullName>
    </submittedName>
</protein>
<reference evidence="2" key="1">
    <citation type="journal article" date="2019" name="Int. J. Syst. Evol. Microbiol.">
        <title>The Global Catalogue of Microorganisms (GCM) 10K type strain sequencing project: providing services to taxonomists for standard genome sequencing and annotation.</title>
        <authorList>
            <consortium name="The Broad Institute Genomics Platform"/>
            <consortium name="The Broad Institute Genome Sequencing Center for Infectious Disease"/>
            <person name="Wu L."/>
            <person name="Ma J."/>
        </authorList>
    </citation>
    <scope>NUCLEOTIDE SEQUENCE [LARGE SCALE GENOMIC DNA]</scope>
    <source>
        <strain evidence="2">KCTC 52660</strain>
    </source>
</reference>
<dbReference type="Proteomes" id="UP001595386">
    <property type="component" value="Unassembled WGS sequence"/>
</dbReference>
<proteinExistence type="predicted"/>
<keyword evidence="2" id="KW-1185">Reference proteome</keyword>
<accession>A0ABV7B7F7</accession>
<dbReference type="InterPro" id="IPR013783">
    <property type="entry name" value="Ig-like_fold"/>
</dbReference>
<organism evidence="1 2">
    <name type="scientific">Halomonas tibetensis</name>
    <dbReference type="NCBI Taxonomy" id="2259590"/>
    <lineage>
        <taxon>Bacteria</taxon>
        <taxon>Pseudomonadati</taxon>
        <taxon>Pseudomonadota</taxon>
        <taxon>Gammaproteobacteria</taxon>
        <taxon>Oceanospirillales</taxon>
        <taxon>Halomonadaceae</taxon>
        <taxon>Halomonas</taxon>
    </lineage>
</organism>
<dbReference type="EMBL" id="JBHRSQ010000015">
    <property type="protein sequence ID" value="MFC2992788.1"/>
    <property type="molecule type" value="Genomic_DNA"/>
</dbReference>
<sequence>MLPKTLTPEFNQKTRGTTLLFRLTLCALLLVLPASHALAQLMLYPTRVVFEGNQRSAQLELINNGTETATYRISLVNRRMSDTGEFSDITAPLPGEQFADALLQYSPRQVTLEPGAGQAVRIMVRKPGDLATGEYRSHLLFAQQPDASGSRSIESGSAADGEIGVQLTALVGASVPVIVRHGATDANVALTQLELQRAPSGAPLLALQMQRNGTQSVYGDLTVSFTPRSGAEQVIGRANGVAVYTPNPLRNARIALQPPSGLSLSNGTLRVTYREQAEDGGELLAEAALSL</sequence>
<evidence type="ECO:0000313" key="2">
    <source>
        <dbReference type="Proteomes" id="UP001595386"/>
    </source>
</evidence>
<dbReference type="Gene3D" id="2.60.40.10">
    <property type="entry name" value="Immunoglobulins"/>
    <property type="match status" value="1"/>
</dbReference>